<organism evidence="1 2">
    <name type="scientific">Pseudomonas syringae pv. pisi str. 1704B</name>
    <dbReference type="NCBI Taxonomy" id="629263"/>
    <lineage>
        <taxon>Bacteria</taxon>
        <taxon>Pseudomonadati</taxon>
        <taxon>Pseudomonadota</taxon>
        <taxon>Gammaproteobacteria</taxon>
        <taxon>Pseudomonadales</taxon>
        <taxon>Pseudomonadaceae</taxon>
        <taxon>Pseudomonas</taxon>
        <taxon>Pseudomonas syringae</taxon>
    </lineage>
</organism>
<dbReference type="Proteomes" id="UP000004986">
    <property type="component" value="Unassembled WGS sequence"/>
</dbReference>
<keyword evidence="2" id="KW-1185">Reference proteome</keyword>
<dbReference type="GO" id="GO:0016020">
    <property type="term" value="C:membrane"/>
    <property type="evidence" value="ECO:0007669"/>
    <property type="project" value="InterPro"/>
</dbReference>
<evidence type="ECO:0000313" key="2">
    <source>
        <dbReference type="Proteomes" id="UP000004986"/>
    </source>
</evidence>
<protein>
    <submittedName>
        <fullName evidence="1">Gluconate permease</fullName>
    </submittedName>
</protein>
<name>F3GSK0_PSESJ</name>
<accession>F3GSK0</accession>
<dbReference type="InterPro" id="IPR003474">
    <property type="entry name" value="Glcn_transporter"/>
</dbReference>
<dbReference type="Pfam" id="PF02447">
    <property type="entry name" value="GntP_permease"/>
    <property type="match status" value="1"/>
</dbReference>
<reference evidence="1 2" key="1">
    <citation type="journal article" date="2011" name="PLoS Pathog.">
        <title>Dynamic evolution of pathogenicity revealed by sequencing and comparative genomics of 19 Pseudomonas syringae isolates.</title>
        <authorList>
            <person name="Baltrus D.A."/>
            <person name="Nishimura M.T."/>
            <person name="Romanchuk A."/>
            <person name="Chang J.H."/>
            <person name="Mukhtar M.S."/>
            <person name="Cherkis K."/>
            <person name="Roach J."/>
            <person name="Grant S.R."/>
            <person name="Jones C.D."/>
            <person name="Dangl J.L."/>
        </authorList>
    </citation>
    <scope>NUCLEOTIDE SEQUENCE [LARGE SCALE GENOMIC DNA]</scope>
    <source>
        <strain evidence="1 2">1704B</strain>
    </source>
</reference>
<sequence>VAAVIRIATGSATVATITGAGIVAPVVGMISGV</sequence>
<proteinExistence type="predicted"/>
<dbReference type="AlphaFoldDB" id="F3GSK0"/>
<evidence type="ECO:0000313" key="1">
    <source>
        <dbReference type="EMBL" id="EGH50053.1"/>
    </source>
</evidence>
<dbReference type="GO" id="GO:0015128">
    <property type="term" value="F:gluconate transmembrane transporter activity"/>
    <property type="evidence" value="ECO:0007669"/>
    <property type="project" value="InterPro"/>
</dbReference>
<gene>
    <name evidence="1" type="ORF">PSYPI_49607</name>
</gene>
<dbReference type="EMBL" id="AEAI01005095">
    <property type="protein sequence ID" value="EGH50053.1"/>
    <property type="molecule type" value="Genomic_DNA"/>
</dbReference>
<feature type="non-terminal residue" evidence="1">
    <location>
        <position position="33"/>
    </location>
</feature>
<comment type="caution">
    <text evidence="1">The sequence shown here is derived from an EMBL/GenBank/DDBJ whole genome shotgun (WGS) entry which is preliminary data.</text>
</comment>
<feature type="non-terminal residue" evidence="1">
    <location>
        <position position="1"/>
    </location>
</feature>